<comment type="subcellular location">
    <subcellularLocation>
        <location evidence="1">Cell membrane</location>
        <topology evidence="1">Multi-pass membrane protein</topology>
    </subcellularLocation>
</comment>
<protein>
    <submittedName>
        <fullName evidence="8">MFS transporter</fullName>
    </submittedName>
</protein>
<name>A0ABQ1FVY7_9GAMM</name>
<feature type="transmembrane region" description="Helical" evidence="6">
    <location>
        <begin position="168"/>
        <end position="187"/>
    </location>
</feature>
<keyword evidence="9" id="KW-1185">Reference proteome</keyword>
<feature type="domain" description="Major facilitator superfamily (MFS) profile" evidence="7">
    <location>
        <begin position="1"/>
        <end position="411"/>
    </location>
</feature>
<feature type="transmembrane region" description="Helical" evidence="6">
    <location>
        <begin position="310"/>
        <end position="335"/>
    </location>
</feature>
<dbReference type="Gene3D" id="1.20.1250.20">
    <property type="entry name" value="MFS general substrate transporter like domains"/>
    <property type="match status" value="2"/>
</dbReference>
<dbReference type="Proteomes" id="UP000620046">
    <property type="component" value="Unassembled WGS sequence"/>
</dbReference>
<feature type="transmembrane region" description="Helical" evidence="6">
    <location>
        <begin position="347"/>
        <end position="369"/>
    </location>
</feature>
<comment type="caution">
    <text evidence="8">The sequence shown here is derived from an EMBL/GenBank/DDBJ whole genome shotgun (WGS) entry which is preliminary data.</text>
</comment>
<evidence type="ECO:0000256" key="1">
    <source>
        <dbReference type="ARBA" id="ARBA00004651"/>
    </source>
</evidence>
<evidence type="ECO:0000256" key="2">
    <source>
        <dbReference type="ARBA" id="ARBA00022475"/>
    </source>
</evidence>
<dbReference type="PROSITE" id="PS50850">
    <property type="entry name" value="MFS"/>
    <property type="match status" value="1"/>
</dbReference>
<feature type="transmembrane region" description="Helical" evidence="6">
    <location>
        <begin position="131"/>
        <end position="156"/>
    </location>
</feature>
<dbReference type="InterPro" id="IPR020846">
    <property type="entry name" value="MFS_dom"/>
</dbReference>
<evidence type="ECO:0000256" key="6">
    <source>
        <dbReference type="SAM" id="Phobius"/>
    </source>
</evidence>
<dbReference type="PANTHER" id="PTHR43124:SF3">
    <property type="entry name" value="CHLORAMPHENICOL EFFLUX PUMP RV0191"/>
    <property type="match status" value="1"/>
</dbReference>
<evidence type="ECO:0000313" key="8">
    <source>
        <dbReference type="EMBL" id="GGA31373.1"/>
    </source>
</evidence>
<dbReference type="InterPro" id="IPR011701">
    <property type="entry name" value="MFS"/>
</dbReference>
<keyword evidence="5 6" id="KW-0472">Membrane</keyword>
<dbReference type="PANTHER" id="PTHR43124">
    <property type="entry name" value="PURINE EFFLUX PUMP PBUE"/>
    <property type="match status" value="1"/>
</dbReference>
<keyword evidence="2" id="KW-1003">Cell membrane</keyword>
<sequence>MPASLLGLLACGHGMAFIDRYLPAVAAPLLRANLGLSDTQMGLLDGPAFVLLYGVGMLASWPLARSPYRLRLLAGCIATWMLGMAVFALGNSFGVLIVARALVGLGQAAFVPLALGLIVDCSAPRWRARSMALFTAASSAGHSLSMLLGGATLALLAKWTSVPAAAHWRWLFLVMAAPNAVLILLLLRRAERPYAPSLPPGRVFSQMRAAFRESPWVMSMYLCGAGASMLVIQSIGAWAPSVLHREQGLTPATAALVFGASLLVAAPLANFIAGTLVDKRGEKLPPMTIMAVLLLMAVPVFWFIPWSTSAVAACVLLTAAWLIGAIAAVTLLVGLPSMLSAPLHDMGLRVFLTFVTVVGVALGPLIAGVVSDGMHLGTHGLSWGLSEVCLGAAIVGIVAALLSRSIGQRVAIEAAR</sequence>
<evidence type="ECO:0000259" key="7">
    <source>
        <dbReference type="PROSITE" id="PS50850"/>
    </source>
</evidence>
<feature type="transmembrane region" description="Helical" evidence="6">
    <location>
        <begin position="284"/>
        <end position="304"/>
    </location>
</feature>
<evidence type="ECO:0000256" key="4">
    <source>
        <dbReference type="ARBA" id="ARBA00022989"/>
    </source>
</evidence>
<feature type="transmembrane region" description="Helical" evidence="6">
    <location>
        <begin position="381"/>
        <end position="402"/>
    </location>
</feature>
<gene>
    <name evidence="8" type="primary">exuT</name>
    <name evidence="8" type="ORF">GCM10010981_20570</name>
</gene>
<proteinExistence type="predicted"/>
<feature type="transmembrane region" description="Helical" evidence="6">
    <location>
        <begin position="40"/>
        <end position="63"/>
    </location>
</feature>
<reference evidence="9" key="1">
    <citation type="journal article" date="2019" name="Int. J. Syst. Evol. Microbiol.">
        <title>The Global Catalogue of Microorganisms (GCM) 10K type strain sequencing project: providing services to taxonomists for standard genome sequencing and annotation.</title>
        <authorList>
            <consortium name="The Broad Institute Genomics Platform"/>
            <consortium name="The Broad Institute Genome Sequencing Center for Infectious Disease"/>
            <person name="Wu L."/>
            <person name="Ma J."/>
        </authorList>
    </citation>
    <scope>NUCLEOTIDE SEQUENCE [LARGE SCALE GENOMIC DNA]</scope>
    <source>
        <strain evidence="9">CGMCC 1.15439</strain>
    </source>
</reference>
<keyword evidence="3 6" id="KW-0812">Transmembrane</keyword>
<organism evidence="8 9">
    <name type="scientific">Dyella nitratireducens</name>
    <dbReference type="NCBI Taxonomy" id="1849580"/>
    <lineage>
        <taxon>Bacteria</taxon>
        <taxon>Pseudomonadati</taxon>
        <taxon>Pseudomonadota</taxon>
        <taxon>Gammaproteobacteria</taxon>
        <taxon>Lysobacterales</taxon>
        <taxon>Rhodanobacteraceae</taxon>
        <taxon>Dyella</taxon>
    </lineage>
</organism>
<evidence type="ECO:0000256" key="5">
    <source>
        <dbReference type="ARBA" id="ARBA00023136"/>
    </source>
</evidence>
<dbReference type="EMBL" id="BMJA01000001">
    <property type="protein sequence ID" value="GGA31373.1"/>
    <property type="molecule type" value="Genomic_DNA"/>
</dbReference>
<accession>A0ABQ1FVY7</accession>
<feature type="transmembrane region" description="Helical" evidence="6">
    <location>
        <begin position="70"/>
        <end position="89"/>
    </location>
</feature>
<dbReference type="SUPFAM" id="SSF103473">
    <property type="entry name" value="MFS general substrate transporter"/>
    <property type="match status" value="1"/>
</dbReference>
<feature type="transmembrane region" description="Helical" evidence="6">
    <location>
        <begin position="251"/>
        <end position="272"/>
    </location>
</feature>
<feature type="transmembrane region" description="Helical" evidence="6">
    <location>
        <begin position="95"/>
        <end position="119"/>
    </location>
</feature>
<evidence type="ECO:0000313" key="9">
    <source>
        <dbReference type="Proteomes" id="UP000620046"/>
    </source>
</evidence>
<dbReference type="InterPro" id="IPR050189">
    <property type="entry name" value="MFS_Efflux_Transporters"/>
</dbReference>
<keyword evidence="4 6" id="KW-1133">Transmembrane helix</keyword>
<feature type="transmembrane region" description="Helical" evidence="6">
    <location>
        <begin position="216"/>
        <end position="239"/>
    </location>
</feature>
<dbReference type="Pfam" id="PF07690">
    <property type="entry name" value="MFS_1"/>
    <property type="match status" value="1"/>
</dbReference>
<dbReference type="InterPro" id="IPR036259">
    <property type="entry name" value="MFS_trans_sf"/>
</dbReference>
<evidence type="ECO:0000256" key="3">
    <source>
        <dbReference type="ARBA" id="ARBA00022692"/>
    </source>
</evidence>